<dbReference type="InterPro" id="IPR027065">
    <property type="entry name" value="Lon_Prtase"/>
</dbReference>
<protein>
    <recommendedName>
        <fullName evidence="1">endopeptidase La</fullName>
        <ecNumber evidence="1">3.4.21.53</ecNumber>
    </recommendedName>
</protein>
<evidence type="ECO:0000259" key="3">
    <source>
        <dbReference type="PROSITE" id="PS50106"/>
    </source>
</evidence>
<keyword evidence="2" id="KW-1133">Transmembrane helix</keyword>
<evidence type="ECO:0000256" key="1">
    <source>
        <dbReference type="PROSITE-ProRule" id="PRU01122"/>
    </source>
</evidence>
<dbReference type="InterPro" id="IPR020568">
    <property type="entry name" value="Ribosomal_Su5_D2-typ_SF"/>
</dbReference>
<sequence>MRKQWKKLLVIAILLIVIVGFFIPVPYYITKPGSAEELEPLVRVSGHTSKSKGSLSLVTIAMAEANIYTYGLAKLLPYHELEKESDVRLDNETNEEYNVRQMYMMNESKNNAIQIAYKAAGQDVKIKYDGIYVMSVLDDVPAAKYLHAGDLVTKIDGKAFKSSSEFISYVKGKKPGNKVNVEFVHNKKKKQADIELTKIDKKGTTGIGITLVDDEKIETSPKVEIDSEKIGGPSAGLMFSLEIYSRFQKEDLTAGKKIAGTGTISPDGEVGRIGGIDQKVVAADKEGAAIFFAPNDELTKEMKKNNPGIKSNYQEAKETAKEINTKMKIVPVKTFQDAVDYLKNLQK</sequence>
<dbReference type="SMART" id="SM00228">
    <property type="entry name" value="PDZ"/>
    <property type="match status" value="1"/>
</dbReference>
<dbReference type="EC" id="3.4.21.53" evidence="1"/>
<evidence type="ECO:0000313" key="6">
    <source>
        <dbReference type="Proteomes" id="UP000257055"/>
    </source>
</evidence>
<comment type="caution">
    <text evidence="5">The sequence shown here is derived from an EMBL/GenBank/DDBJ whole genome shotgun (WGS) entry which is preliminary data.</text>
</comment>
<dbReference type="PROSITE" id="PS50106">
    <property type="entry name" value="PDZ"/>
    <property type="match status" value="1"/>
</dbReference>
<feature type="active site" evidence="1">
    <location>
        <position position="234"/>
    </location>
</feature>
<dbReference type="RefSeq" id="WP_115752007.1">
    <property type="nucleotide sequence ID" value="NZ_LARY01000001.1"/>
</dbReference>
<proteinExistence type="inferred from homology"/>
<dbReference type="GO" id="GO:0030163">
    <property type="term" value="P:protein catabolic process"/>
    <property type="evidence" value="ECO:0007669"/>
    <property type="project" value="InterPro"/>
</dbReference>
<keyword evidence="1" id="KW-0378">Hydrolase</keyword>
<dbReference type="GO" id="GO:0005524">
    <property type="term" value="F:ATP binding"/>
    <property type="evidence" value="ECO:0007669"/>
    <property type="project" value="InterPro"/>
</dbReference>
<feature type="domain" description="PDZ" evidence="3">
    <location>
        <begin position="101"/>
        <end position="164"/>
    </location>
</feature>
<feature type="active site" evidence="1">
    <location>
        <position position="279"/>
    </location>
</feature>
<evidence type="ECO:0000256" key="2">
    <source>
        <dbReference type="SAM" id="Phobius"/>
    </source>
</evidence>
<evidence type="ECO:0000259" key="4">
    <source>
        <dbReference type="PROSITE" id="PS51786"/>
    </source>
</evidence>
<dbReference type="GO" id="GO:0004176">
    <property type="term" value="F:ATP-dependent peptidase activity"/>
    <property type="evidence" value="ECO:0007669"/>
    <property type="project" value="UniProtKB-UniRule"/>
</dbReference>
<keyword evidence="6" id="KW-1185">Reference proteome</keyword>
<dbReference type="NCBIfam" id="NF041438">
    <property type="entry name" value="SepM_fam_S16"/>
    <property type="match status" value="1"/>
</dbReference>
<keyword evidence="1" id="KW-0645">Protease</keyword>
<evidence type="ECO:0000313" key="5">
    <source>
        <dbReference type="EMBL" id="RDX02328.1"/>
    </source>
</evidence>
<dbReference type="SUPFAM" id="SSF54211">
    <property type="entry name" value="Ribosomal protein S5 domain 2-like"/>
    <property type="match status" value="1"/>
</dbReference>
<dbReference type="EMBL" id="LARY01000001">
    <property type="protein sequence ID" value="RDX02328.1"/>
    <property type="molecule type" value="Genomic_DNA"/>
</dbReference>
<dbReference type="GO" id="GO:0006508">
    <property type="term" value="P:proteolysis"/>
    <property type="evidence" value="ECO:0007669"/>
    <property type="project" value="UniProtKB-KW"/>
</dbReference>
<dbReference type="SUPFAM" id="SSF50156">
    <property type="entry name" value="PDZ domain-like"/>
    <property type="match status" value="1"/>
</dbReference>
<dbReference type="Proteomes" id="UP000257055">
    <property type="component" value="Unassembled WGS sequence"/>
</dbReference>
<dbReference type="InterPro" id="IPR001478">
    <property type="entry name" value="PDZ"/>
</dbReference>
<accession>A0A3D8TTI2</accession>
<dbReference type="GO" id="GO:0004252">
    <property type="term" value="F:serine-type endopeptidase activity"/>
    <property type="evidence" value="ECO:0007669"/>
    <property type="project" value="UniProtKB-UniRule"/>
</dbReference>
<comment type="catalytic activity">
    <reaction evidence="1">
        <text>Hydrolysis of proteins in presence of ATP.</text>
        <dbReference type="EC" id="3.4.21.53"/>
    </reaction>
</comment>
<dbReference type="Pfam" id="PF13180">
    <property type="entry name" value="PDZ_2"/>
    <property type="match status" value="1"/>
</dbReference>
<feature type="transmembrane region" description="Helical" evidence="2">
    <location>
        <begin position="7"/>
        <end position="29"/>
    </location>
</feature>
<dbReference type="AlphaFoldDB" id="A0A3D8TTI2"/>
<gene>
    <name evidence="5" type="ORF">UR08_02080</name>
</gene>
<dbReference type="PROSITE" id="PS51786">
    <property type="entry name" value="LON_PROTEOLYTIC"/>
    <property type="match status" value="1"/>
</dbReference>
<reference evidence="6" key="1">
    <citation type="submission" date="2015-04" db="EMBL/GenBank/DDBJ databases">
        <authorList>
            <person name="Schardt J."/>
            <person name="Mueller-Herbst S."/>
            <person name="Scherer S."/>
            <person name="Huptas C."/>
        </authorList>
    </citation>
    <scope>NUCLEOTIDE SEQUENCE [LARGE SCALE GENOMIC DNA]</scope>
    <source>
        <strain evidence="6">Kiel-L1</strain>
    </source>
</reference>
<dbReference type="Gene3D" id="2.30.42.10">
    <property type="match status" value="1"/>
</dbReference>
<keyword evidence="2" id="KW-0812">Transmembrane</keyword>
<keyword evidence="2" id="KW-0472">Membrane</keyword>
<dbReference type="Pfam" id="PF05362">
    <property type="entry name" value="Lon_C"/>
    <property type="match status" value="1"/>
</dbReference>
<name>A0A3D8TTI2_9LIST</name>
<dbReference type="InterPro" id="IPR036034">
    <property type="entry name" value="PDZ_sf"/>
</dbReference>
<feature type="domain" description="Lon proteolytic" evidence="4">
    <location>
        <begin position="226"/>
        <end position="345"/>
    </location>
</feature>
<organism evidence="5 6">
    <name type="scientific">Listeria kieliensis</name>
    <dbReference type="NCBI Taxonomy" id="1621700"/>
    <lineage>
        <taxon>Bacteria</taxon>
        <taxon>Bacillati</taxon>
        <taxon>Bacillota</taxon>
        <taxon>Bacilli</taxon>
        <taxon>Bacillales</taxon>
        <taxon>Listeriaceae</taxon>
        <taxon>Listeria</taxon>
    </lineage>
</organism>
<dbReference type="PANTHER" id="PTHR10046">
    <property type="entry name" value="ATP DEPENDENT LON PROTEASE FAMILY MEMBER"/>
    <property type="match status" value="1"/>
</dbReference>
<comment type="similarity">
    <text evidence="1">Belongs to the peptidase S16 family.</text>
</comment>
<dbReference type="InterPro" id="IPR008269">
    <property type="entry name" value="Lon_proteolytic"/>
</dbReference>
<keyword evidence="1" id="KW-0720">Serine protease</keyword>